<protein>
    <submittedName>
        <fullName evidence="1">PIR Superfamily Protein</fullName>
    </submittedName>
</protein>
<accession>A0A1A8WLZ7</accession>
<gene>
    <name evidence="1" type="ORF">POVCU2_0077210</name>
</gene>
<proteinExistence type="predicted"/>
<evidence type="ECO:0000313" key="1">
    <source>
        <dbReference type="EMBL" id="SBS92886.1"/>
    </source>
</evidence>
<dbReference type="EMBL" id="FLQU01001404">
    <property type="protein sequence ID" value="SBS92886.1"/>
    <property type="molecule type" value="Genomic_DNA"/>
</dbReference>
<dbReference type="InterPro" id="IPR008780">
    <property type="entry name" value="Plasmodium_Vir"/>
</dbReference>
<sequence length="364" mass="42937">MAKPVGSSYTTYDSLENEYSSLINSKFSKIYKILYNSCTDKDYYENEDTNGTCEKYTIKYTEEDYVKELLKKLHHNLKKIYYTANKRDNGYFVETPNDVKEYCIYFKYWLYDEILSLDYYKTKINDIFAELENEIKGDSYKSMQHKCTFNKLNFDQIKKLKSIYYFKLIFYNNLKIFNEEKNKPCRYLSELGKGLKAYEESHSKCSIANHEEEYCKEFKEFQNLYDLDKLYLKTSESFDYKFEDEQTVDCPLVIESLKDPLRLMYKESINRWYLSDQPIVSLNSSIVSASSAIGATVGVSAFILYLFKFTNIGSLFGSGSQKDHTMFINVDEESHNFTFPTSESEHTNFGNNEYNVSYYSVDNS</sequence>
<organism evidence="1 2">
    <name type="scientific">Plasmodium ovale curtisi</name>
    <dbReference type="NCBI Taxonomy" id="864141"/>
    <lineage>
        <taxon>Eukaryota</taxon>
        <taxon>Sar</taxon>
        <taxon>Alveolata</taxon>
        <taxon>Apicomplexa</taxon>
        <taxon>Aconoidasida</taxon>
        <taxon>Haemosporida</taxon>
        <taxon>Plasmodiidae</taxon>
        <taxon>Plasmodium</taxon>
        <taxon>Plasmodium (Plasmodium)</taxon>
    </lineage>
</organism>
<dbReference type="Proteomes" id="UP000078560">
    <property type="component" value="Unassembled WGS sequence"/>
</dbReference>
<dbReference type="Pfam" id="PF05795">
    <property type="entry name" value="Plasmodium_Vir"/>
    <property type="match status" value="1"/>
</dbReference>
<dbReference type="AlphaFoldDB" id="A0A1A8WLZ7"/>
<evidence type="ECO:0000313" key="2">
    <source>
        <dbReference type="Proteomes" id="UP000078560"/>
    </source>
</evidence>
<name>A0A1A8WLZ7_PLAOA</name>
<reference evidence="2" key="1">
    <citation type="submission" date="2016-05" db="EMBL/GenBank/DDBJ databases">
        <authorList>
            <person name="Naeem Raeece"/>
        </authorList>
    </citation>
    <scope>NUCLEOTIDE SEQUENCE [LARGE SCALE GENOMIC DNA]</scope>
</reference>